<protein>
    <submittedName>
        <fullName evidence="1">Uncharacterized protein</fullName>
    </submittedName>
</protein>
<evidence type="ECO:0000313" key="1">
    <source>
        <dbReference type="EMBL" id="CBH17708.1"/>
    </source>
</evidence>
<dbReference type="RefSeq" id="XP_011779972.1">
    <property type="nucleotide sequence ID" value="XM_011781670.1"/>
</dbReference>
<dbReference type="GeneID" id="23867859"/>
<sequence length="100" mass="11284">MVIVISLFRQTHSIQLVRALHEYQKSLGQKKKKNDKKLSGQTTPNQVLAPKKIMRLPGIQSCQPLPQTRKDPFRYTACSDLVFTTVALVVNSTLPFPHIA</sequence>
<accession>D0A7Q7</accession>
<dbReference type="Proteomes" id="UP000002316">
    <property type="component" value="Chromosome 11"/>
</dbReference>
<evidence type="ECO:0000313" key="2">
    <source>
        <dbReference type="Proteomes" id="UP000002316"/>
    </source>
</evidence>
<dbReference type="EMBL" id="FN554974">
    <property type="protein sequence ID" value="CBH17708.1"/>
    <property type="molecule type" value="Genomic_DNA"/>
</dbReference>
<dbReference type="KEGG" id="tbg:TbgDal_XI8270"/>
<name>D0A7Q7_TRYB9</name>
<gene>
    <name evidence="1" type="ORF">TbgDal_XI8270</name>
</gene>
<organism evidence="1 2">
    <name type="scientific">Trypanosoma brucei gambiense (strain MHOM/CI/86/DAL972)</name>
    <dbReference type="NCBI Taxonomy" id="679716"/>
    <lineage>
        <taxon>Eukaryota</taxon>
        <taxon>Discoba</taxon>
        <taxon>Euglenozoa</taxon>
        <taxon>Kinetoplastea</taxon>
        <taxon>Metakinetoplastina</taxon>
        <taxon>Trypanosomatida</taxon>
        <taxon>Trypanosomatidae</taxon>
        <taxon>Trypanosoma</taxon>
    </lineage>
</organism>
<dbReference type="AlphaFoldDB" id="D0A7Q7"/>
<reference evidence="2" key="1">
    <citation type="journal article" date="2010" name="PLoS Negl. Trop. Dis.">
        <title>The genome sequence of Trypanosoma brucei gambiense, causative agent of chronic human african trypanosomiasis.</title>
        <authorList>
            <person name="Jackson A.P."/>
            <person name="Sanders M."/>
            <person name="Berry A."/>
            <person name="McQuillan J."/>
            <person name="Aslett M.A."/>
            <person name="Quail M.A."/>
            <person name="Chukualim B."/>
            <person name="Capewell P."/>
            <person name="MacLeod A."/>
            <person name="Melville S.E."/>
            <person name="Gibson W."/>
            <person name="Barry J.D."/>
            <person name="Berriman M."/>
            <person name="Hertz-Fowler C."/>
        </authorList>
    </citation>
    <scope>NUCLEOTIDE SEQUENCE [LARGE SCALE GENOMIC DNA]</scope>
    <source>
        <strain evidence="2">MHOM/CI/86/DAL972</strain>
    </source>
</reference>
<proteinExistence type="predicted"/>